<evidence type="ECO:0000256" key="4">
    <source>
        <dbReference type="ARBA" id="ARBA00023136"/>
    </source>
</evidence>
<keyword evidence="5" id="KW-0968">Cytoplasmic vesicle</keyword>
<evidence type="ECO:0000256" key="1">
    <source>
        <dbReference type="ARBA" id="ARBA00004156"/>
    </source>
</evidence>
<dbReference type="PROSITE" id="PS51072">
    <property type="entry name" value="MHD"/>
    <property type="match status" value="1"/>
</dbReference>
<organism evidence="8 9">
    <name type="scientific">Ascoidea rubescens DSM 1968</name>
    <dbReference type="NCBI Taxonomy" id="1344418"/>
    <lineage>
        <taxon>Eukaryota</taxon>
        <taxon>Fungi</taxon>
        <taxon>Dikarya</taxon>
        <taxon>Ascomycota</taxon>
        <taxon>Saccharomycotina</taxon>
        <taxon>Saccharomycetes</taxon>
        <taxon>Ascoideaceae</taxon>
        <taxon>Ascoidea</taxon>
    </lineage>
</organism>
<dbReference type="InterPro" id="IPR011012">
    <property type="entry name" value="Longin-like_dom_sf"/>
</dbReference>
<feature type="compositionally biased region" description="Polar residues" evidence="6">
    <location>
        <begin position="261"/>
        <end position="278"/>
    </location>
</feature>
<dbReference type="STRING" id="1344418.A0A1D2VC29"/>
<dbReference type="InterPro" id="IPR036168">
    <property type="entry name" value="AP2_Mu_C_sf"/>
</dbReference>
<evidence type="ECO:0000259" key="7">
    <source>
        <dbReference type="PROSITE" id="PS51072"/>
    </source>
</evidence>
<dbReference type="RefSeq" id="XP_020045334.1">
    <property type="nucleotide sequence ID" value="XM_020195243.1"/>
</dbReference>
<keyword evidence="2" id="KW-0813">Transport</keyword>
<sequence>MISAFFIFNQKGEVIISRIFRDDIKKTISDVFRIQVISSANNIRSPILTLGSTTFLHIKNSNLWFVAITRSNQDASIIFEFLYKFLDLLNYYILNQPVSSIQINLSSSNNAKSKTSSKISDNKIDTSNLNNLSLNLSNNMSMINNNLSNANNNLININNISFLTDQHIKNNFFWINELLDEIMDFGYPQNMEPTTLKQYIQIPQPSSTTNSLKNLISLNKSKDLLSSTNNQDNKQSNNNNNKNNKNKNSSDDIKDDNSNSTTATKNHNSSSNANLTKQSTSEISWRPLGIKYRKNEVFLDVYENLNLLMSANSSILRLYIDGYIKMKSHLSGMPECKFGLNDSLFVNGNEFAINTGILRKSSTNLSNFNNNNNKVKLEDCKFHQCVQLNKFDQNRLITFIPPDGDFELMRYRAMENIKLPFEIMVKVKELSKTRMEYNIKIKSLYEKNFNSNLLINIPVPTGTIKFSNAISGGKARFIAEDNIIVWKINKFPGNLDHFFKGNIEIVPSQANIPVQTANISSNLLNLDNDDTNDTYNNDKNLINSFENMEYQNIKTSTITNNLINWSRPPISLIFTLNSFSCSGLTVKYLKVVEKSGYSTVKWVRYIAKAGSYEIRY</sequence>
<gene>
    <name evidence="8" type="ORF">ASCRUDRAFT_9779</name>
</gene>
<evidence type="ECO:0000256" key="5">
    <source>
        <dbReference type="ARBA" id="ARBA00023329"/>
    </source>
</evidence>
<dbReference type="OrthoDB" id="10259133at2759"/>
<feature type="region of interest" description="Disordered" evidence="6">
    <location>
        <begin position="224"/>
        <end position="278"/>
    </location>
</feature>
<reference evidence="9" key="1">
    <citation type="submission" date="2016-05" db="EMBL/GenBank/DDBJ databases">
        <title>Comparative genomics of biotechnologically important yeasts.</title>
        <authorList>
            <consortium name="DOE Joint Genome Institute"/>
            <person name="Riley R."/>
            <person name="Haridas S."/>
            <person name="Wolfe K.H."/>
            <person name="Lopes M.R."/>
            <person name="Hittinger C.T."/>
            <person name="Goker M."/>
            <person name="Salamov A."/>
            <person name="Wisecaver J."/>
            <person name="Long T.M."/>
            <person name="Aerts A.L."/>
            <person name="Barry K."/>
            <person name="Choi C."/>
            <person name="Clum A."/>
            <person name="Coughlan A.Y."/>
            <person name="Deshpande S."/>
            <person name="Douglass A.P."/>
            <person name="Hanson S.J."/>
            <person name="Klenk H.-P."/>
            <person name="Labutti K."/>
            <person name="Lapidus A."/>
            <person name="Lindquist E."/>
            <person name="Lipzen A."/>
            <person name="Meier-Kolthoff J.P."/>
            <person name="Ohm R.A."/>
            <person name="Otillar R.P."/>
            <person name="Pangilinan J."/>
            <person name="Peng Y."/>
            <person name="Rokas A."/>
            <person name="Rosa C.A."/>
            <person name="Scheuner C."/>
            <person name="Sibirny A.A."/>
            <person name="Slot J.C."/>
            <person name="Stielow J.B."/>
            <person name="Sun H."/>
            <person name="Kurtzman C.P."/>
            <person name="Blackwell M."/>
            <person name="Grigoriev I.V."/>
            <person name="Jeffries T.W."/>
        </authorList>
    </citation>
    <scope>NUCLEOTIDE SEQUENCE [LARGE SCALE GENOMIC DNA]</scope>
    <source>
        <strain evidence="9">DSM 1968</strain>
    </source>
</reference>
<dbReference type="EMBL" id="KV454488">
    <property type="protein sequence ID" value="ODV59027.1"/>
    <property type="molecule type" value="Genomic_DNA"/>
</dbReference>
<keyword evidence="9" id="KW-1185">Reference proteome</keyword>
<dbReference type="CDD" id="cd09251">
    <property type="entry name" value="AP-2_Mu2_Cterm"/>
    <property type="match status" value="1"/>
</dbReference>
<dbReference type="Proteomes" id="UP000095038">
    <property type="component" value="Unassembled WGS sequence"/>
</dbReference>
<comment type="subcellular location">
    <subcellularLocation>
        <location evidence="1">Cytoplasmic vesicle membrane</location>
    </subcellularLocation>
</comment>
<dbReference type="Gene3D" id="3.30.450.60">
    <property type="match status" value="1"/>
</dbReference>
<dbReference type="FunFam" id="3.30.450.60:FF:000002">
    <property type="entry name" value="AP-2 complex subunit mu, putative"/>
    <property type="match status" value="1"/>
</dbReference>
<proteinExistence type="predicted"/>
<dbReference type="Gene3D" id="2.60.40.1170">
    <property type="entry name" value="Mu homology domain, subdomain B"/>
    <property type="match status" value="2"/>
</dbReference>
<evidence type="ECO:0000256" key="6">
    <source>
        <dbReference type="SAM" id="MobiDB-lite"/>
    </source>
</evidence>
<dbReference type="GO" id="GO:0016192">
    <property type="term" value="P:vesicle-mediated transport"/>
    <property type="evidence" value="ECO:0007669"/>
    <property type="project" value="InterPro"/>
</dbReference>
<feature type="compositionally biased region" description="Low complexity" evidence="6">
    <location>
        <begin position="229"/>
        <end position="247"/>
    </location>
</feature>
<evidence type="ECO:0000256" key="3">
    <source>
        <dbReference type="ARBA" id="ARBA00022927"/>
    </source>
</evidence>
<dbReference type="GeneID" id="30968879"/>
<feature type="compositionally biased region" description="Basic and acidic residues" evidence="6">
    <location>
        <begin position="248"/>
        <end position="257"/>
    </location>
</feature>
<dbReference type="InterPro" id="IPR028565">
    <property type="entry name" value="MHD"/>
</dbReference>
<dbReference type="PROSITE" id="PS00991">
    <property type="entry name" value="CLAT_ADAPTOR_M_2"/>
    <property type="match status" value="1"/>
</dbReference>
<keyword evidence="4" id="KW-0472">Membrane</keyword>
<dbReference type="InterPro" id="IPR050431">
    <property type="entry name" value="Adaptor_comp_med_subunit"/>
</dbReference>
<dbReference type="InterPro" id="IPR043512">
    <property type="entry name" value="Mu2_C"/>
</dbReference>
<keyword evidence="3" id="KW-0653">Protein transport</keyword>
<protein>
    <recommendedName>
        <fullName evidence="7">MHD domain-containing protein</fullName>
    </recommendedName>
</protein>
<dbReference type="Pfam" id="PF00928">
    <property type="entry name" value="Adap_comp_sub"/>
    <property type="match status" value="1"/>
</dbReference>
<evidence type="ECO:0000256" key="2">
    <source>
        <dbReference type="ARBA" id="ARBA00022448"/>
    </source>
</evidence>
<feature type="domain" description="MHD" evidence="7">
    <location>
        <begin position="294"/>
        <end position="615"/>
    </location>
</feature>
<evidence type="ECO:0000313" key="8">
    <source>
        <dbReference type="EMBL" id="ODV59027.1"/>
    </source>
</evidence>
<dbReference type="SUPFAM" id="SSF64356">
    <property type="entry name" value="SNARE-like"/>
    <property type="match status" value="2"/>
</dbReference>
<dbReference type="PANTHER" id="PTHR10529">
    <property type="entry name" value="AP COMPLEX SUBUNIT MU"/>
    <property type="match status" value="1"/>
</dbReference>
<evidence type="ECO:0000313" key="9">
    <source>
        <dbReference type="Proteomes" id="UP000095038"/>
    </source>
</evidence>
<dbReference type="GO" id="GO:0030131">
    <property type="term" value="C:clathrin adaptor complex"/>
    <property type="evidence" value="ECO:0007669"/>
    <property type="project" value="InterPro"/>
</dbReference>
<dbReference type="AlphaFoldDB" id="A0A1D2VC29"/>
<dbReference type="CDD" id="cd14836">
    <property type="entry name" value="AP2_Mu_N"/>
    <property type="match status" value="1"/>
</dbReference>
<name>A0A1D2VC29_9ASCO</name>
<dbReference type="InterPro" id="IPR043532">
    <property type="entry name" value="AP2_Mu_N"/>
</dbReference>
<dbReference type="GO" id="GO:0006886">
    <property type="term" value="P:intracellular protein transport"/>
    <property type="evidence" value="ECO:0007669"/>
    <property type="project" value="InterPro"/>
</dbReference>
<dbReference type="GO" id="GO:0030659">
    <property type="term" value="C:cytoplasmic vesicle membrane"/>
    <property type="evidence" value="ECO:0007669"/>
    <property type="project" value="UniProtKB-SubCell"/>
</dbReference>
<dbReference type="InParanoid" id="A0A1D2VC29"/>
<dbReference type="SUPFAM" id="SSF49447">
    <property type="entry name" value="Second domain of Mu2 adaptin subunit (ap50) of ap2 adaptor"/>
    <property type="match status" value="1"/>
</dbReference>
<dbReference type="InterPro" id="IPR018240">
    <property type="entry name" value="Clathrin_mu_CS"/>
</dbReference>
<dbReference type="FunCoup" id="A0A1D2VC29">
    <property type="interactions" value="172"/>
</dbReference>
<accession>A0A1D2VC29</accession>